<evidence type="ECO:0000256" key="7">
    <source>
        <dbReference type="ARBA" id="ARBA00023295"/>
    </source>
</evidence>
<evidence type="ECO:0000313" key="10">
    <source>
        <dbReference type="EMBL" id="KAF7554060.1"/>
    </source>
</evidence>
<keyword evidence="5 9" id="KW-0378">Hydrolase</keyword>
<keyword evidence="7 9" id="KW-0326">Glycosidase</keyword>
<dbReference type="InterPro" id="IPR012334">
    <property type="entry name" value="Pectin_lyas_fold"/>
</dbReference>
<dbReference type="GO" id="GO:0005576">
    <property type="term" value="C:extracellular region"/>
    <property type="evidence" value="ECO:0007669"/>
    <property type="project" value="UniProtKB-SubCell"/>
</dbReference>
<comment type="similarity">
    <text evidence="2 9">Belongs to the glycosyl hydrolase 28 family.</text>
</comment>
<dbReference type="EMBL" id="JAANBB010000037">
    <property type="protein sequence ID" value="KAF7554060.1"/>
    <property type="molecule type" value="Genomic_DNA"/>
</dbReference>
<evidence type="ECO:0000256" key="1">
    <source>
        <dbReference type="ARBA" id="ARBA00004613"/>
    </source>
</evidence>
<evidence type="ECO:0000256" key="8">
    <source>
        <dbReference type="ARBA" id="ARBA00023316"/>
    </source>
</evidence>
<keyword evidence="4" id="KW-0732">Signal</keyword>
<evidence type="ECO:0000256" key="2">
    <source>
        <dbReference type="ARBA" id="ARBA00008834"/>
    </source>
</evidence>
<evidence type="ECO:0000256" key="3">
    <source>
        <dbReference type="ARBA" id="ARBA00022525"/>
    </source>
</evidence>
<evidence type="ECO:0000256" key="4">
    <source>
        <dbReference type="ARBA" id="ARBA00022729"/>
    </source>
</evidence>
<keyword evidence="11" id="KW-1185">Reference proteome</keyword>
<evidence type="ECO:0000313" key="11">
    <source>
        <dbReference type="Proteomes" id="UP000722485"/>
    </source>
</evidence>
<keyword evidence="8" id="KW-0961">Cell wall biogenesis/degradation</keyword>
<dbReference type="GO" id="GO:0004650">
    <property type="term" value="F:polygalacturonase activity"/>
    <property type="evidence" value="ECO:0007669"/>
    <property type="project" value="InterPro"/>
</dbReference>
<dbReference type="Proteomes" id="UP000722485">
    <property type="component" value="Unassembled WGS sequence"/>
</dbReference>
<protein>
    <submittedName>
        <fullName evidence="10">Uncharacterized protein</fullName>
    </submittedName>
</protein>
<dbReference type="InterPro" id="IPR011050">
    <property type="entry name" value="Pectin_lyase_fold/virulence"/>
</dbReference>
<keyword evidence="3" id="KW-0964">Secreted</keyword>
<sequence length="135" mass="14937">MWSKNILLDNIYINSTSHSSQPARNTDGVDTLFSDGVTFRNMYIRNGDDAIAIKGNSTNILVEDSIFDNSLGLAFGSLGQYFGKTEIVENVIARRIKFYGTRYASYVKTWTGDQVNYPPNGGGGGLGYLRNVSKY</sequence>
<dbReference type="AlphaFoldDB" id="A0A9P5HIE2"/>
<dbReference type="OrthoDB" id="187139at2759"/>
<evidence type="ECO:0000256" key="6">
    <source>
        <dbReference type="ARBA" id="ARBA00023180"/>
    </source>
</evidence>
<dbReference type="SUPFAM" id="SSF51126">
    <property type="entry name" value="Pectin lyase-like"/>
    <property type="match status" value="1"/>
</dbReference>
<organism evidence="10 11">
    <name type="scientific">Cylindrodendrum hubeiense</name>
    <dbReference type="NCBI Taxonomy" id="595255"/>
    <lineage>
        <taxon>Eukaryota</taxon>
        <taxon>Fungi</taxon>
        <taxon>Dikarya</taxon>
        <taxon>Ascomycota</taxon>
        <taxon>Pezizomycotina</taxon>
        <taxon>Sordariomycetes</taxon>
        <taxon>Hypocreomycetidae</taxon>
        <taxon>Hypocreales</taxon>
        <taxon>Nectriaceae</taxon>
        <taxon>Cylindrodendrum</taxon>
    </lineage>
</organism>
<keyword evidence="6" id="KW-0325">Glycoprotein</keyword>
<dbReference type="Pfam" id="PF00295">
    <property type="entry name" value="Glyco_hydro_28"/>
    <property type="match status" value="1"/>
</dbReference>
<dbReference type="GO" id="GO:0005975">
    <property type="term" value="P:carbohydrate metabolic process"/>
    <property type="evidence" value="ECO:0007669"/>
    <property type="project" value="InterPro"/>
</dbReference>
<dbReference type="Gene3D" id="2.160.20.10">
    <property type="entry name" value="Single-stranded right-handed beta-helix, Pectin lyase-like"/>
    <property type="match status" value="1"/>
</dbReference>
<evidence type="ECO:0000256" key="5">
    <source>
        <dbReference type="ARBA" id="ARBA00022801"/>
    </source>
</evidence>
<gene>
    <name evidence="10" type="ORF">G7Z17_g3159</name>
</gene>
<name>A0A9P5HIE2_9HYPO</name>
<dbReference type="InterPro" id="IPR000743">
    <property type="entry name" value="Glyco_hydro_28"/>
</dbReference>
<dbReference type="PANTHER" id="PTHR31736">
    <property type="match status" value="1"/>
</dbReference>
<proteinExistence type="inferred from homology"/>
<evidence type="ECO:0000256" key="9">
    <source>
        <dbReference type="RuleBase" id="RU361169"/>
    </source>
</evidence>
<accession>A0A9P5HIE2</accession>
<dbReference type="PANTHER" id="PTHR31736:SF8">
    <property type="entry name" value="PUTATIVE (AFU_ORTHOLOGUE AFUA_7G06410)-RELATED"/>
    <property type="match status" value="1"/>
</dbReference>
<dbReference type="GO" id="GO:0071555">
    <property type="term" value="P:cell wall organization"/>
    <property type="evidence" value="ECO:0007669"/>
    <property type="project" value="UniProtKB-KW"/>
</dbReference>
<reference evidence="10" key="1">
    <citation type="submission" date="2020-03" db="EMBL/GenBank/DDBJ databases">
        <title>Draft Genome Sequence of Cylindrodendrum hubeiense.</title>
        <authorList>
            <person name="Buettner E."/>
            <person name="Kellner H."/>
        </authorList>
    </citation>
    <scope>NUCLEOTIDE SEQUENCE</scope>
    <source>
        <strain evidence="10">IHI 201604</strain>
    </source>
</reference>
<comment type="subcellular location">
    <subcellularLocation>
        <location evidence="1">Secreted</location>
    </subcellularLocation>
</comment>
<comment type="caution">
    <text evidence="10">The sequence shown here is derived from an EMBL/GenBank/DDBJ whole genome shotgun (WGS) entry which is preliminary data.</text>
</comment>